<reference evidence="1" key="1">
    <citation type="submission" date="2021-02" db="EMBL/GenBank/DDBJ databases">
        <authorList>
            <person name="Dougan E. K."/>
            <person name="Rhodes N."/>
            <person name="Thang M."/>
            <person name="Chan C."/>
        </authorList>
    </citation>
    <scope>NUCLEOTIDE SEQUENCE</scope>
</reference>
<organism evidence="1 2">
    <name type="scientific">Polarella glacialis</name>
    <name type="common">Dinoflagellate</name>
    <dbReference type="NCBI Taxonomy" id="89957"/>
    <lineage>
        <taxon>Eukaryota</taxon>
        <taxon>Sar</taxon>
        <taxon>Alveolata</taxon>
        <taxon>Dinophyceae</taxon>
        <taxon>Suessiales</taxon>
        <taxon>Suessiaceae</taxon>
        <taxon>Polarella</taxon>
    </lineage>
</organism>
<gene>
    <name evidence="1" type="ORF">PGLA1383_LOCUS3779</name>
</gene>
<sequence>MYMAPVSAPNALELNRQLWSWHEQLLATLPARCLPITLLDANARFGSQVLALPDGAVQVGNWGTHVENAAGRVMCEFLEKTNFAAVNAVFANAASCTWHNTRGHAARIDYILTSTTALEYTTLATVDHRLGFLLQLPDTTMLADHSPVFWHFRHPCPMPGRRQETWTRRKVQNLCFDGEGAQRLISAVDKWAASDQVQNAANAAEEEQRVDSLWELLNEGVRSQLNNSKQLSDLNNFLTERKVLKQQNCYRGAGS</sequence>
<keyword evidence="2" id="KW-1185">Reference proteome</keyword>
<dbReference type="InterPro" id="IPR036691">
    <property type="entry name" value="Endo/exonu/phosph_ase_sf"/>
</dbReference>
<dbReference type="SUPFAM" id="SSF56219">
    <property type="entry name" value="DNase I-like"/>
    <property type="match status" value="1"/>
</dbReference>
<evidence type="ECO:0000313" key="1">
    <source>
        <dbReference type="EMBL" id="CAE8584856.1"/>
    </source>
</evidence>
<dbReference type="EMBL" id="CAJNNV010001354">
    <property type="protein sequence ID" value="CAE8584856.1"/>
    <property type="molecule type" value="Genomic_DNA"/>
</dbReference>
<proteinExistence type="predicted"/>
<dbReference type="Proteomes" id="UP000654075">
    <property type="component" value="Unassembled WGS sequence"/>
</dbReference>
<protein>
    <submittedName>
        <fullName evidence="1">Uncharacterized protein</fullName>
    </submittedName>
</protein>
<dbReference type="AlphaFoldDB" id="A0A813DGW8"/>
<name>A0A813DGW8_POLGL</name>
<evidence type="ECO:0000313" key="2">
    <source>
        <dbReference type="Proteomes" id="UP000654075"/>
    </source>
</evidence>
<accession>A0A813DGW8</accession>
<dbReference type="Gene3D" id="3.60.10.10">
    <property type="entry name" value="Endonuclease/exonuclease/phosphatase"/>
    <property type="match status" value="1"/>
</dbReference>
<comment type="caution">
    <text evidence="1">The sequence shown here is derived from an EMBL/GenBank/DDBJ whole genome shotgun (WGS) entry which is preliminary data.</text>
</comment>